<dbReference type="InterPro" id="IPR050446">
    <property type="entry name" value="FAD-oxidoreductase/Apoptosis"/>
</dbReference>
<keyword evidence="4" id="KW-0560">Oxidoreductase</keyword>
<dbReference type="AlphaFoldDB" id="A0A7W7HWE8"/>
<evidence type="ECO:0000313" key="7">
    <source>
        <dbReference type="EMBL" id="MBB4762009.1"/>
    </source>
</evidence>
<proteinExistence type="predicted"/>
<feature type="domain" description="FAD/NAD(P)-binding" evidence="5">
    <location>
        <begin position="87"/>
        <end position="392"/>
    </location>
</feature>
<evidence type="ECO:0000259" key="6">
    <source>
        <dbReference type="Pfam" id="PF14759"/>
    </source>
</evidence>
<protein>
    <submittedName>
        <fullName evidence="7">NADPH-dependent 2,4-dienoyl-CoA reductase/sulfur reductase-like enzyme/ferredoxin</fullName>
    </submittedName>
</protein>
<evidence type="ECO:0000256" key="1">
    <source>
        <dbReference type="ARBA" id="ARBA00001974"/>
    </source>
</evidence>
<evidence type="ECO:0000256" key="4">
    <source>
        <dbReference type="ARBA" id="ARBA00023002"/>
    </source>
</evidence>
<dbReference type="EMBL" id="JACHNH010000001">
    <property type="protein sequence ID" value="MBB4762009.1"/>
    <property type="molecule type" value="Genomic_DNA"/>
</dbReference>
<dbReference type="Pfam" id="PF07992">
    <property type="entry name" value="Pyr_redox_2"/>
    <property type="match status" value="1"/>
</dbReference>
<dbReference type="GO" id="GO:0016651">
    <property type="term" value="F:oxidoreductase activity, acting on NAD(P)H"/>
    <property type="evidence" value="ECO:0007669"/>
    <property type="project" value="TreeGrafter"/>
</dbReference>
<dbReference type="SUPFAM" id="SSF54862">
    <property type="entry name" value="4Fe-4S ferredoxins"/>
    <property type="match status" value="1"/>
</dbReference>
<sequence>MHVVVDLTKCEGYAQCAFLAPEAFRMVGDEALMFDPAPPDELREKVLRAAAACPVQALQVDVADLPAPPPVETMAAAKGEPLRREGRIVIVGASLAGLKAAERLRAEGFTGSLTMIGDEPDEPYDRPPLSKQVQLGWAHSADTALPRRREIDADWKRGVAATALDLERNVVSLADGQEVGFDRLLISTGVRARPWPVPQEAALDGVFTIRTQADAAVLRERLMNKPNRVLIIGSGFTGSEMASVCVDLGIPVTVAEAGPAPLVGALGGVIGRISAGIMREHGVDLRTNTRLNSLRGEDGRLRRAQLSDGTTIDVDVAVVALGGIRNVEWLEGSGLAVGVWGVACDAGCRAFDANGLVTDNVFVAGDVARQPQPMFGYQFLSMEHWGNAVTQAEVAAHNMISSGSDRWPHLEVSAFWSLQFGHNIKSVGVPPMADQIAITQGSVESRHFVAAYGYKGRVVGAVSWNQGKWLGFYQQLIEQAAPFPPPYDMIDPPPDRTPVPAEFPEIARPGRDATVVVTGHDPSERRATLVRTARRH</sequence>
<dbReference type="Gene3D" id="3.30.70.20">
    <property type="match status" value="1"/>
</dbReference>
<dbReference type="Proteomes" id="UP000578112">
    <property type="component" value="Unassembled WGS sequence"/>
</dbReference>
<dbReference type="SUPFAM" id="SSF51905">
    <property type="entry name" value="FAD/NAD(P)-binding domain"/>
    <property type="match status" value="1"/>
</dbReference>
<name>A0A7W7HWE8_9ACTN</name>
<evidence type="ECO:0000259" key="5">
    <source>
        <dbReference type="Pfam" id="PF07992"/>
    </source>
</evidence>
<dbReference type="RefSeq" id="WP_184992810.1">
    <property type="nucleotide sequence ID" value="NZ_BOMK01000002.1"/>
</dbReference>
<dbReference type="PANTHER" id="PTHR43557:SF2">
    <property type="entry name" value="RIESKE DOMAIN-CONTAINING PROTEIN-RELATED"/>
    <property type="match status" value="1"/>
</dbReference>
<accession>A0A7W7HWE8</accession>
<evidence type="ECO:0000256" key="3">
    <source>
        <dbReference type="ARBA" id="ARBA00022827"/>
    </source>
</evidence>
<comment type="caution">
    <text evidence="7">The sequence shown here is derived from an EMBL/GenBank/DDBJ whole genome shotgun (WGS) entry which is preliminary data.</text>
</comment>
<dbReference type="InterPro" id="IPR028202">
    <property type="entry name" value="Reductase_C"/>
</dbReference>
<keyword evidence="3" id="KW-0274">FAD</keyword>
<dbReference type="Pfam" id="PF13459">
    <property type="entry name" value="Fer4_15"/>
    <property type="match status" value="1"/>
</dbReference>
<organism evidence="7 8">
    <name type="scientific">Actinoplanes digitatis</name>
    <dbReference type="NCBI Taxonomy" id="1868"/>
    <lineage>
        <taxon>Bacteria</taxon>
        <taxon>Bacillati</taxon>
        <taxon>Actinomycetota</taxon>
        <taxon>Actinomycetes</taxon>
        <taxon>Micromonosporales</taxon>
        <taxon>Micromonosporaceae</taxon>
        <taxon>Actinoplanes</taxon>
    </lineage>
</organism>
<evidence type="ECO:0000313" key="8">
    <source>
        <dbReference type="Proteomes" id="UP000578112"/>
    </source>
</evidence>
<keyword evidence="2" id="KW-0285">Flavoprotein</keyword>
<dbReference type="InterPro" id="IPR023753">
    <property type="entry name" value="FAD/NAD-binding_dom"/>
</dbReference>
<gene>
    <name evidence="7" type="ORF">BJ971_002565</name>
</gene>
<dbReference type="PANTHER" id="PTHR43557">
    <property type="entry name" value="APOPTOSIS-INDUCING FACTOR 1"/>
    <property type="match status" value="1"/>
</dbReference>
<dbReference type="InterPro" id="IPR036188">
    <property type="entry name" value="FAD/NAD-bd_sf"/>
</dbReference>
<evidence type="ECO:0000256" key="2">
    <source>
        <dbReference type="ARBA" id="ARBA00022630"/>
    </source>
</evidence>
<dbReference type="PRINTS" id="PR00368">
    <property type="entry name" value="FADPNR"/>
</dbReference>
<dbReference type="PRINTS" id="PR00411">
    <property type="entry name" value="PNDRDTASEI"/>
</dbReference>
<reference evidence="7 8" key="1">
    <citation type="submission" date="2020-08" db="EMBL/GenBank/DDBJ databases">
        <title>Sequencing the genomes of 1000 actinobacteria strains.</title>
        <authorList>
            <person name="Klenk H.-P."/>
        </authorList>
    </citation>
    <scope>NUCLEOTIDE SEQUENCE [LARGE SCALE GENOMIC DNA]</scope>
    <source>
        <strain evidence="7 8">DSM 43149</strain>
    </source>
</reference>
<dbReference type="InterPro" id="IPR016156">
    <property type="entry name" value="FAD/NAD-linked_Rdtase_dimer_sf"/>
</dbReference>
<dbReference type="Pfam" id="PF14759">
    <property type="entry name" value="Reductase_C"/>
    <property type="match status" value="1"/>
</dbReference>
<dbReference type="SUPFAM" id="SSF55424">
    <property type="entry name" value="FAD/NAD-linked reductases, dimerisation (C-terminal) domain"/>
    <property type="match status" value="1"/>
</dbReference>
<comment type="cofactor">
    <cofactor evidence="1">
        <name>FAD</name>
        <dbReference type="ChEBI" id="CHEBI:57692"/>
    </cofactor>
</comment>
<dbReference type="Gene3D" id="3.50.50.60">
    <property type="entry name" value="FAD/NAD(P)-binding domain"/>
    <property type="match status" value="2"/>
</dbReference>
<dbReference type="Gene3D" id="3.30.390.30">
    <property type="match status" value="1"/>
</dbReference>
<dbReference type="GO" id="GO:0005737">
    <property type="term" value="C:cytoplasm"/>
    <property type="evidence" value="ECO:0007669"/>
    <property type="project" value="TreeGrafter"/>
</dbReference>
<keyword evidence="8" id="KW-1185">Reference proteome</keyword>
<feature type="domain" description="Reductase C-terminal" evidence="6">
    <location>
        <begin position="415"/>
        <end position="491"/>
    </location>
</feature>